<evidence type="ECO:0000313" key="5">
    <source>
        <dbReference type="EMBL" id="KVP94096.1"/>
    </source>
</evidence>
<dbReference type="Gene3D" id="1.10.1200.10">
    <property type="entry name" value="ACP-like"/>
    <property type="match status" value="2"/>
</dbReference>
<dbReference type="PROSITE" id="PS00012">
    <property type="entry name" value="PHOSPHOPANTETHEINE"/>
    <property type="match status" value="1"/>
</dbReference>
<name>A0AAW3MSF5_9BURK</name>
<dbReference type="InterPro" id="IPR010071">
    <property type="entry name" value="AA_adenyl_dom"/>
</dbReference>
<dbReference type="InterPro" id="IPR009081">
    <property type="entry name" value="PP-bd_ACP"/>
</dbReference>
<dbReference type="Pfam" id="PF00668">
    <property type="entry name" value="Condensation"/>
    <property type="match status" value="2"/>
</dbReference>
<dbReference type="NCBIfam" id="TIGR01733">
    <property type="entry name" value="AA-adenyl-dom"/>
    <property type="match status" value="2"/>
</dbReference>
<dbReference type="InterPro" id="IPR020845">
    <property type="entry name" value="AMP-binding_CS"/>
</dbReference>
<comment type="cofactor">
    <cofactor evidence="1">
        <name>pantetheine 4'-phosphate</name>
        <dbReference type="ChEBI" id="CHEBI:47942"/>
    </cofactor>
</comment>
<keyword evidence="2" id="KW-0596">Phosphopantetheine</keyword>
<dbReference type="Gene3D" id="3.30.559.10">
    <property type="entry name" value="Chloramphenicol acetyltransferase-like domain"/>
    <property type="match status" value="2"/>
</dbReference>
<dbReference type="InterPro" id="IPR020806">
    <property type="entry name" value="PKS_PP-bd"/>
</dbReference>
<gene>
    <name evidence="5" type="ORF">WJ96_13140</name>
</gene>
<dbReference type="SUPFAM" id="SSF47336">
    <property type="entry name" value="ACP-like"/>
    <property type="match status" value="2"/>
</dbReference>
<dbReference type="CDD" id="cd19544">
    <property type="entry name" value="E-C_NRPS"/>
    <property type="match status" value="1"/>
</dbReference>
<evidence type="ECO:0000313" key="6">
    <source>
        <dbReference type="Proteomes" id="UP000056453"/>
    </source>
</evidence>
<dbReference type="InterPro" id="IPR001242">
    <property type="entry name" value="Condensation_dom"/>
</dbReference>
<dbReference type="FunFam" id="3.30.559.10:FF:000012">
    <property type="entry name" value="Non-ribosomal peptide synthetase"/>
    <property type="match status" value="1"/>
</dbReference>
<dbReference type="InterPro" id="IPR023213">
    <property type="entry name" value="CAT-like_dom_sf"/>
</dbReference>
<feature type="domain" description="Carrier" evidence="4">
    <location>
        <begin position="1026"/>
        <end position="1101"/>
    </location>
</feature>
<dbReference type="PANTHER" id="PTHR45527:SF1">
    <property type="entry name" value="FATTY ACID SYNTHASE"/>
    <property type="match status" value="1"/>
</dbReference>
<dbReference type="PANTHER" id="PTHR45527">
    <property type="entry name" value="NONRIBOSOMAL PEPTIDE SYNTHETASE"/>
    <property type="match status" value="1"/>
</dbReference>
<dbReference type="InterPro" id="IPR000873">
    <property type="entry name" value="AMP-dep_synth/lig_dom"/>
</dbReference>
<dbReference type="GO" id="GO:0044550">
    <property type="term" value="P:secondary metabolite biosynthetic process"/>
    <property type="evidence" value="ECO:0007669"/>
    <property type="project" value="TreeGrafter"/>
</dbReference>
<dbReference type="InterPro" id="IPR042099">
    <property type="entry name" value="ANL_N_sf"/>
</dbReference>
<dbReference type="InterPro" id="IPR006162">
    <property type="entry name" value="Ppantetheine_attach_site"/>
</dbReference>
<keyword evidence="3" id="KW-0597">Phosphoprotein</keyword>
<evidence type="ECO:0000256" key="3">
    <source>
        <dbReference type="ARBA" id="ARBA00022553"/>
    </source>
</evidence>
<dbReference type="Gene3D" id="3.30.559.30">
    <property type="entry name" value="Nonribosomal peptide synthetase, condensation domain"/>
    <property type="match status" value="2"/>
</dbReference>
<proteinExistence type="predicted"/>
<dbReference type="Gene3D" id="3.30.300.30">
    <property type="match status" value="2"/>
</dbReference>
<dbReference type="InterPro" id="IPR036736">
    <property type="entry name" value="ACP-like_sf"/>
</dbReference>
<comment type="caution">
    <text evidence="5">The sequence shown here is derived from an EMBL/GenBank/DDBJ whole genome shotgun (WGS) entry which is preliminary data.</text>
</comment>
<dbReference type="SUPFAM" id="SSF52777">
    <property type="entry name" value="CoA-dependent acyltransferases"/>
    <property type="match status" value="4"/>
</dbReference>
<evidence type="ECO:0000256" key="2">
    <source>
        <dbReference type="ARBA" id="ARBA00022450"/>
    </source>
</evidence>
<dbReference type="GO" id="GO:0003824">
    <property type="term" value="F:catalytic activity"/>
    <property type="evidence" value="ECO:0007669"/>
    <property type="project" value="InterPro"/>
</dbReference>
<evidence type="ECO:0000256" key="1">
    <source>
        <dbReference type="ARBA" id="ARBA00001957"/>
    </source>
</evidence>
<evidence type="ECO:0000259" key="4">
    <source>
        <dbReference type="PROSITE" id="PS50075"/>
    </source>
</evidence>
<dbReference type="FunFam" id="3.40.50.980:FF:000001">
    <property type="entry name" value="Non-ribosomal peptide synthetase"/>
    <property type="match status" value="2"/>
</dbReference>
<accession>A0AAW3MSF5</accession>
<dbReference type="EMBL" id="LPBJ01000074">
    <property type="protein sequence ID" value="KVP94096.1"/>
    <property type="molecule type" value="Genomic_DNA"/>
</dbReference>
<sequence>MRENMFANLKSLTTEQRDALRRRLIERNLLDEPGGGAARARTEFVVDAGDMAAIAAAVPGGADNVEGVYPLTPLQEGMLFHHLLAGDDDPYVLHQTVRFASRDALDRFVAALRVVVERHGILRSAMLWEGLAMPVQVVCRQATLPLVEIEPEAEGASVEWLAAQTALPRHRIDVSAAPLMRVLYARERSGGWLLVIVSHHLIGDRTSLRVMQDELCAITSGARDMRPVAAHFSDYALRVWSAGSERAAAFFRDLLGDVEEPTAPFGLIDAVDLRAPLTDAHFTLGAAPMRRLREQAGRRGIGMPAVVHVAWALVLARASGRDDVVFGTVLSGRINDSAGTADMLGMLINTLPFRVTLRGRSVLECALDAQRLLANLIEHEHAPLSLARRASAIASPMPLSGALLDYRRQPATYGAATPGDTTFVAGGERTSFPLTLSVDDTGDSLECTVQTFEDVEPERIVSYWAEALEQLADALQHAPGRAVAHIDVAPERQTASGDRAGGAGQAAPDTCVHRLFEAQVARSPRAACVVSDAESIDYAELDARASRLAWHLRRRGVTTETRVALCMPRGVGMIVAMLAVMKAGGAYVPLDPAYPKARLRLLARLCRPALVLGEGGAIHGLFTRAGLPVIDPRDIEPSMCPADDAPLSNGHDETPAQTAYVMFTSGSTGEPKGVAVEHRSVAAFVRAQARWCGLYDGDRVLQFASTSFDNSIAEIFPALSVGAAIVLRPDGPVAPDDAFVAYLARHRVTVADLPTAFWHLWAQQLGAGERACAPRPPLRLVLAGGEKARHEALRQWFSVPETAGIRMGDTYGLTEATVNSIVGELTRAHAEAASAPALGQALGDSRAYVLDVQGRLAPVGVTGEICIGGPGVARGYFDRPALTAARFVPDPFGEPGARLYRTGDLGRRTRAGDIEYLGRTDAQLKMRGYRIEPAEIEAALRAAPGVRDAKVLAHGDRLVAYVVGADGDATHTEMLRAHLGDALPSFMMPSVFVKVPALPVNTHGKVDVGALPAPLDDDDGDDRIEPPSTPAEKLVAGIWRDLLERAHVGRHDDFFALGGHSLLAIRVVSRVIAATGAALGVRDVFAHPTLAGFARAAERAKRAEPVVIARGRGASRLSFAQERMWFLSRVDARQSAAYHLTGGLRLAGSVDMDALTAALERIVERHEILRTVFREENGVPRPVVVPVVRGYAWRMHDLSAEVDADTRLAELFARASSDPFDLERGPLLRVTFARLAPDDHVLIASMHHIVADGWSMSVLTSELSALYAHFSAGGEEPLAPLPFQYADYAAWQRERSADLSDDLRFWQDHLRRAPTCLTLPADHARPAVQDHAGASVSFVLDRALAGALRELASRHGATLYMMLVAAYAVLLSRLADQSSVVIGTPVANRPSVELESLIGCFVNTLPLHIDLTGAPTVAELLAQVRNTMLSAHEHQHVPFERIVDALNPPRSRSYNPLFQAMLVWQNTPPGRVALDGLALREIHSDVKTAQCDLSLMMEERSGEIAGTLIYATALFDRATIERYLDAWRAILVAMTTDDVARVDRLALVRGLEVAPASAASPGASRPAPPCLHTRFAQRAAAAPGAIAVVDGTRAVDYGELNAAANRLARHLRTLGVGPGVRVALAMSRGVDLAVGIFAILKAGGAYVPLDPASPKERLREIVEDCRPAAVLIDRSDAGVIYEAADLVVVDVQVDRERWAQLPASDLSCDEVGVASGDAAYVIYTSGSTGRPKGVVVEHAQVASLLASLERALETRASDVWALFHSIAFDVSVWELFGALLTGARLVIVPHAVARTPDAFYRLICRESVTVLSQTPGAFSQLLDVHERAPGAHRLRHVVFAGEPLNPAMLARWFDSNGTHETAFTDMYGITETAIYTTLHRLSEDDARAGAARSVGHAIEGRRVYVLDERLQPVPADVLGEIWIGGEGVARCYHQRPALTAERFVPDPFTKQPGERMYRSGDLGRLRANGELEFVGRADEQVKIRGFRVEPGEVATRLAAHPAVGQAVVRARADEEGGVRLVAYFTVHRSFMAPAPETLRAYLGDRLPDYMIPAAYVCVDAFALTLNGKTDYAALPPPAPTDYPVREYELPQDDTETWLAQAWASLLGVARVGRHDDFFALGGHSLLIAQLMARIREAFDVDLPMSEVFEAPVLHEFAARVVDARLAQFDAADLARLAAVNLSDEAAEPGKRDE</sequence>
<dbReference type="SUPFAM" id="SSF56801">
    <property type="entry name" value="Acetyl-CoA synthetase-like"/>
    <property type="match status" value="2"/>
</dbReference>
<reference evidence="5 6" key="1">
    <citation type="submission" date="2015-11" db="EMBL/GenBank/DDBJ databases">
        <title>Expanding the genomic diversity of Burkholderia species for the development of highly accurate diagnostics.</title>
        <authorList>
            <person name="Sahl J."/>
            <person name="Keim P."/>
            <person name="Wagner D."/>
        </authorList>
    </citation>
    <scope>NUCLEOTIDE SEQUENCE [LARGE SCALE GENOMIC DNA]</scope>
    <source>
        <strain evidence="5 6">MSMB1808WGS</strain>
    </source>
</reference>
<dbReference type="PROSITE" id="PS00455">
    <property type="entry name" value="AMP_BINDING"/>
    <property type="match status" value="2"/>
</dbReference>
<dbReference type="CDD" id="cd05930">
    <property type="entry name" value="A_NRPS"/>
    <property type="match status" value="1"/>
</dbReference>
<dbReference type="Pfam" id="PF00501">
    <property type="entry name" value="AMP-binding"/>
    <property type="match status" value="2"/>
</dbReference>
<dbReference type="PROSITE" id="PS50075">
    <property type="entry name" value="CARRIER"/>
    <property type="match status" value="2"/>
</dbReference>
<dbReference type="InterPro" id="IPR025110">
    <property type="entry name" value="AMP-bd_C"/>
</dbReference>
<dbReference type="Pfam" id="PF00550">
    <property type="entry name" value="PP-binding"/>
    <property type="match status" value="2"/>
</dbReference>
<dbReference type="FunFam" id="2.30.38.10:FF:000001">
    <property type="entry name" value="Non-ribosomal peptide synthetase PvdI"/>
    <property type="match status" value="2"/>
</dbReference>
<dbReference type="Pfam" id="PF13193">
    <property type="entry name" value="AMP-binding_C"/>
    <property type="match status" value="2"/>
</dbReference>
<dbReference type="GO" id="GO:0072330">
    <property type="term" value="P:monocarboxylic acid biosynthetic process"/>
    <property type="evidence" value="ECO:0007669"/>
    <property type="project" value="UniProtKB-ARBA"/>
</dbReference>
<dbReference type="CDD" id="cd17643">
    <property type="entry name" value="A_NRPS_Cytc1-like"/>
    <property type="match status" value="1"/>
</dbReference>
<dbReference type="Proteomes" id="UP000056453">
    <property type="component" value="Unassembled WGS sequence"/>
</dbReference>
<protein>
    <recommendedName>
        <fullName evidence="4">Carrier domain-containing protein</fullName>
    </recommendedName>
</protein>
<dbReference type="GO" id="GO:0031177">
    <property type="term" value="F:phosphopantetheine binding"/>
    <property type="evidence" value="ECO:0007669"/>
    <property type="project" value="InterPro"/>
</dbReference>
<feature type="domain" description="Carrier" evidence="4">
    <location>
        <begin position="2089"/>
        <end position="2164"/>
    </location>
</feature>
<dbReference type="SMART" id="SM00823">
    <property type="entry name" value="PKS_PP"/>
    <property type="match status" value="2"/>
</dbReference>
<dbReference type="Gene3D" id="3.40.50.12780">
    <property type="entry name" value="N-terminal domain of ligase-like"/>
    <property type="match status" value="2"/>
</dbReference>
<dbReference type="GO" id="GO:0043041">
    <property type="term" value="P:amino acid activation for nonribosomal peptide biosynthetic process"/>
    <property type="evidence" value="ECO:0007669"/>
    <property type="project" value="TreeGrafter"/>
</dbReference>
<keyword evidence="6" id="KW-1185">Reference proteome</keyword>
<organism evidence="5 6">
    <name type="scientific">Burkholderia ubonensis</name>
    <dbReference type="NCBI Taxonomy" id="101571"/>
    <lineage>
        <taxon>Bacteria</taxon>
        <taxon>Pseudomonadati</taxon>
        <taxon>Pseudomonadota</taxon>
        <taxon>Betaproteobacteria</taxon>
        <taxon>Burkholderiales</taxon>
        <taxon>Burkholderiaceae</taxon>
        <taxon>Burkholderia</taxon>
        <taxon>Burkholderia cepacia complex</taxon>
    </lineage>
</organism>
<dbReference type="FunFam" id="1.10.1200.10:FF:000016">
    <property type="entry name" value="Non-ribosomal peptide synthase"/>
    <property type="match status" value="2"/>
</dbReference>
<dbReference type="CDD" id="cd19531">
    <property type="entry name" value="LCL_NRPS-like"/>
    <property type="match status" value="1"/>
</dbReference>
<dbReference type="FunFam" id="3.40.50.12780:FF:000012">
    <property type="entry name" value="Non-ribosomal peptide synthetase"/>
    <property type="match status" value="2"/>
</dbReference>
<dbReference type="GO" id="GO:0005737">
    <property type="term" value="C:cytoplasm"/>
    <property type="evidence" value="ECO:0007669"/>
    <property type="project" value="TreeGrafter"/>
</dbReference>
<dbReference type="InterPro" id="IPR045851">
    <property type="entry name" value="AMP-bd_C_sf"/>
</dbReference>